<reference evidence="1 2" key="1">
    <citation type="journal article" date="2016" name="Int. J. Syst. Evol. Microbiol.">
        <title>Descriptions of Anaerotaenia torta gen. nov., sp. nov. and Anaerocolumna cellulosilytica gen. nov., sp. nov. isolated from a methanogenic reactor of cattle waste.</title>
        <authorList>
            <person name="Uek A."/>
            <person name="Ohtaki Y."/>
            <person name="Kaku N."/>
            <person name="Ueki K."/>
        </authorList>
    </citation>
    <scope>NUCLEOTIDE SEQUENCE [LARGE SCALE GENOMIC DNA]</scope>
    <source>
        <strain evidence="1 2">SN021</strain>
    </source>
</reference>
<name>A0A6S6QZW1_9FIRM</name>
<protein>
    <submittedName>
        <fullName evidence="1">Uncharacterized protein</fullName>
    </submittedName>
</protein>
<proteinExistence type="predicted"/>
<dbReference type="RefSeq" id="WP_184094101.1">
    <property type="nucleotide sequence ID" value="NZ_AP023367.1"/>
</dbReference>
<dbReference type="KEGG" id="acel:acsn021_28950"/>
<keyword evidence="2" id="KW-1185">Reference proteome</keyword>
<sequence>MHKMKSEKMITPEDKIELIKIYEKYIALSEDIKPIAIGGAEMLVLLEQSKKL</sequence>
<accession>A0A6S6QZW1</accession>
<evidence type="ECO:0000313" key="1">
    <source>
        <dbReference type="EMBL" id="BCJ95326.1"/>
    </source>
</evidence>
<organism evidence="1 2">
    <name type="scientific">Anaerocolumna cellulosilytica</name>
    <dbReference type="NCBI Taxonomy" id="433286"/>
    <lineage>
        <taxon>Bacteria</taxon>
        <taxon>Bacillati</taxon>
        <taxon>Bacillota</taxon>
        <taxon>Clostridia</taxon>
        <taxon>Lachnospirales</taxon>
        <taxon>Lachnospiraceae</taxon>
        <taxon>Anaerocolumna</taxon>
    </lineage>
</organism>
<evidence type="ECO:0000313" key="2">
    <source>
        <dbReference type="Proteomes" id="UP000515561"/>
    </source>
</evidence>
<dbReference type="EMBL" id="AP023367">
    <property type="protein sequence ID" value="BCJ95326.1"/>
    <property type="molecule type" value="Genomic_DNA"/>
</dbReference>
<dbReference type="Proteomes" id="UP000515561">
    <property type="component" value="Chromosome"/>
</dbReference>
<dbReference type="AlphaFoldDB" id="A0A6S6QZW1"/>
<gene>
    <name evidence="1" type="ORF">acsn021_28950</name>
</gene>